<comment type="catalytic activity">
    <reaction evidence="8 12">
        <text>L-arginine + H2O = urea + L-ornithine</text>
        <dbReference type="Rhea" id="RHEA:20569"/>
        <dbReference type="ChEBI" id="CHEBI:15377"/>
        <dbReference type="ChEBI" id="CHEBI:16199"/>
        <dbReference type="ChEBI" id="CHEBI:32682"/>
        <dbReference type="ChEBI" id="CHEBI:46911"/>
        <dbReference type="EC" id="3.5.3.1"/>
    </reaction>
</comment>
<dbReference type="AlphaFoldDB" id="A0A3R5TI00"/>
<evidence type="ECO:0000256" key="8">
    <source>
        <dbReference type="ARBA" id="ARBA00047391"/>
    </source>
</evidence>
<evidence type="ECO:0000256" key="2">
    <source>
        <dbReference type="ARBA" id="ARBA00012168"/>
    </source>
</evidence>
<feature type="binding site" evidence="10">
    <location>
        <position position="229"/>
    </location>
    <ligand>
        <name>Mn(2+)</name>
        <dbReference type="ChEBI" id="CHEBI:29035"/>
        <label>1</label>
    </ligand>
</feature>
<protein>
    <recommendedName>
        <fullName evidence="3 9">Arginase</fullName>
        <ecNumber evidence="2 9">3.5.3.1</ecNumber>
    </recommendedName>
</protein>
<name>A0A3R5TI00_9CLOT</name>
<dbReference type="InterPro" id="IPR023696">
    <property type="entry name" value="Ureohydrolase_dom_sf"/>
</dbReference>
<comment type="cofactor">
    <cofactor evidence="10 12">
        <name>Mn(2+)</name>
        <dbReference type="ChEBI" id="CHEBI:29035"/>
    </cofactor>
    <text evidence="10 12">Binds 2 manganese ions per subunit.</text>
</comment>
<dbReference type="NCBIfam" id="TIGR01229">
    <property type="entry name" value="rocF_arginase"/>
    <property type="match status" value="1"/>
</dbReference>
<dbReference type="Pfam" id="PF00491">
    <property type="entry name" value="Arginase"/>
    <property type="match status" value="1"/>
</dbReference>
<evidence type="ECO:0000256" key="4">
    <source>
        <dbReference type="ARBA" id="ARBA00022503"/>
    </source>
</evidence>
<comment type="pathway">
    <text evidence="1">Nitrogen metabolism; urea cycle; L-ornithine and urea from L-arginine: step 1/1.</text>
</comment>
<evidence type="ECO:0000256" key="11">
    <source>
        <dbReference type="PROSITE-ProRule" id="PRU00742"/>
    </source>
</evidence>
<evidence type="ECO:0000256" key="6">
    <source>
        <dbReference type="ARBA" id="ARBA00022801"/>
    </source>
</evidence>
<accession>A0A3R5TI00</accession>
<dbReference type="SUPFAM" id="SSF52768">
    <property type="entry name" value="Arginase/deacetylase"/>
    <property type="match status" value="1"/>
</dbReference>
<organism evidence="13 14">
    <name type="scientific">Clostridium manihotivorum</name>
    <dbReference type="NCBI Taxonomy" id="2320868"/>
    <lineage>
        <taxon>Bacteria</taxon>
        <taxon>Bacillati</taxon>
        <taxon>Bacillota</taxon>
        <taxon>Clostridia</taxon>
        <taxon>Eubacteriales</taxon>
        <taxon>Clostridiaceae</taxon>
        <taxon>Clostridium</taxon>
    </lineage>
</organism>
<dbReference type="GO" id="GO:0005829">
    <property type="term" value="C:cytosol"/>
    <property type="evidence" value="ECO:0007669"/>
    <property type="project" value="TreeGrafter"/>
</dbReference>
<evidence type="ECO:0000256" key="10">
    <source>
        <dbReference type="PIRSR" id="PIRSR036979-1"/>
    </source>
</evidence>
<feature type="binding site" evidence="10">
    <location>
        <position position="100"/>
    </location>
    <ligand>
        <name>Mn(2+)</name>
        <dbReference type="ChEBI" id="CHEBI:29035"/>
        <label>1</label>
    </ligand>
</feature>
<dbReference type="InterPro" id="IPR014033">
    <property type="entry name" value="Arginase"/>
</dbReference>
<dbReference type="PANTHER" id="PTHR43782">
    <property type="entry name" value="ARGINASE"/>
    <property type="match status" value="1"/>
</dbReference>
<feature type="binding site" evidence="10">
    <location>
        <position position="126"/>
    </location>
    <ligand>
        <name>Mn(2+)</name>
        <dbReference type="ChEBI" id="CHEBI:29035"/>
        <label>2</label>
    </ligand>
</feature>
<keyword evidence="7 10" id="KW-0464">Manganese</keyword>
<dbReference type="PIRSF" id="PIRSF036979">
    <property type="entry name" value="Arginase"/>
    <property type="match status" value="1"/>
</dbReference>
<keyword evidence="4 12" id="KW-0056">Arginine metabolism</keyword>
<keyword evidence="6 12" id="KW-0378">Hydrolase</keyword>
<evidence type="ECO:0000256" key="3">
    <source>
        <dbReference type="ARBA" id="ARBA00018123"/>
    </source>
</evidence>
<sequence length="300" mass="32845">MNINLIGVPLFYGCDRPGVEFGPNALRDNELRQILSVDGKHKIYDLGNLYVETVDEKDKYTNHSVMKYLSPITEVNTNLAHIVYNSLTSDCFPFVVGGDHSLGLGSVAGAAKFHGDDFGVIWIDAHGDINTDTTSPSGNVHGMPLAASMGLGYKGLVDIYVEGRKVKPSNIFILGARDLDKGELDLIKELGLNVWTTKAIKDKGTEEVINEFYNAIQAAKINNFHLSFDIDCLDSSLVPGTGTPVSEGLSIEEVTDITKSVLETKKVRSMDFVEFNPKLDIEDITLSSCIKMLKVISENL</sequence>
<keyword evidence="5 10" id="KW-0479">Metal-binding</keyword>
<feature type="binding site" evidence="10">
    <location>
        <position position="231"/>
    </location>
    <ligand>
        <name>Mn(2+)</name>
        <dbReference type="ChEBI" id="CHEBI:29035"/>
        <label>1</label>
    </ligand>
</feature>
<evidence type="ECO:0000313" key="13">
    <source>
        <dbReference type="EMBL" id="QAA33878.1"/>
    </source>
</evidence>
<dbReference type="GO" id="GO:0030145">
    <property type="term" value="F:manganese ion binding"/>
    <property type="evidence" value="ECO:0007669"/>
    <property type="project" value="TreeGrafter"/>
</dbReference>
<feature type="binding site" evidence="10">
    <location>
        <position position="128"/>
    </location>
    <ligand>
        <name>Mn(2+)</name>
        <dbReference type="ChEBI" id="CHEBI:29035"/>
        <label>1</label>
    </ligand>
</feature>
<dbReference type="KEGG" id="cmah:C1I91_20825"/>
<dbReference type="Gene3D" id="3.40.800.10">
    <property type="entry name" value="Ureohydrolase domain"/>
    <property type="match status" value="1"/>
</dbReference>
<dbReference type="RefSeq" id="WP_128214599.1">
    <property type="nucleotide sequence ID" value="NZ_CP025746.1"/>
</dbReference>
<dbReference type="InterPro" id="IPR006035">
    <property type="entry name" value="Ureohydrolase"/>
</dbReference>
<dbReference type="Proteomes" id="UP000286268">
    <property type="component" value="Chromosome"/>
</dbReference>
<reference evidence="13 14" key="1">
    <citation type="submission" date="2018-01" db="EMBL/GenBank/DDBJ databases">
        <title>Genome Sequencing and Assembly of Anaerobacter polyendosporus strain CT4.</title>
        <authorList>
            <person name="Tachaapaikoon C."/>
            <person name="Sutheeworapong S."/>
            <person name="Jenjaroenpun P."/>
            <person name="Wongsurawat T."/>
            <person name="Nookeaw I."/>
            <person name="Cheawchanlertfa P."/>
            <person name="Kosugi A."/>
            <person name="Cheevadhanarak S."/>
            <person name="Ratanakhanokchai K."/>
        </authorList>
    </citation>
    <scope>NUCLEOTIDE SEQUENCE [LARGE SCALE GENOMIC DNA]</scope>
    <source>
        <strain evidence="13 14">CT4</strain>
    </source>
</reference>
<dbReference type="CDD" id="cd09989">
    <property type="entry name" value="Arginase"/>
    <property type="match status" value="1"/>
</dbReference>
<gene>
    <name evidence="13" type="primary">rocF</name>
    <name evidence="13" type="ORF">C1I91_20825</name>
</gene>
<dbReference type="GO" id="GO:0004053">
    <property type="term" value="F:arginase activity"/>
    <property type="evidence" value="ECO:0007669"/>
    <property type="project" value="UniProtKB-UniRule"/>
</dbReference>
<keyword evidence="14" id="KW-1185">Reference proteome</keyword>
<evidence type="ECO:0000313" key="14">
    <source>
        <dbReference type="Proteomes" id="UP000286268"/>
    </source>
</evidence>
<dbReference type="FunFam" id="3.40.800.10:FF:000012">
    <property type="entry name" value="Arginase"/>
    <property type="match status" value="1"/>
</dbReference>
<proteinExistence type="inferred from homology"/>
<dbReference type="GO" id="GO:0006525">
    <property type="term" value="P:arginine metabolic process"/>
    <property type="evidence" value="ECO:0007669"/>
    <property type="project" value="UniProtKB-KW"/>
</dbReference>
<dbReference type="PANTHER" id="PTHR43782:SF3">
    <property type="entry name" value="ARGINASE"/>
    <property type="match status" value="1"/>
</dbReference>
<evidence type="ECO:0000256" key="12">
    <source>
        <dbReference type="RuleBase" id="RU361159"/>
    </source>
</evidence>
<dbReference type="OrthoDB" id="9788689at2"/>
<evidence type="ECO:0000256" key="7">
    <source>
        <dbReference type="ARBA" id="ARBA00023211"/>
    </source>
</evidence>
<dbReference type="EMBL" id="CP025746">
    <property type="protein sequence ID" value="QAA33878.1"/>
    <property type="molecule type" value="Genomic_DNA"/>
</dbReference>
<evidence type="ECO:0000256" key="1">
    <source>
        <dbReference type="ARBA" id="ARBA00005098"/>
    </source>
</evidence>
<dbReference type="EC" id="3.5.3.1" evidence="2 9"/>
<evidence type="ECO:0000256" key="5">
    <source>
        <dbReference type="ARBA" id="ARBA00022723"/>
    </source>
</evidence>
<evidence type="ECO:0000256" key="9">
    <source>
        <dbReference type="NCBIfam" id="TIGR01229"/>
    </source>
</evidence>
<dbReference type="PROSITE" id="PS51409">
    <property type="entry name" value="ARGINASE_2"/>
    <property type="match status" value="1"/>
</dbReference>
<comment type="similarity">
    <text evidence="11 12">Belongs to the arginase family.</text>
</comment>
<feature type="binding site" evidence="10">
    <location>
        <position position="124"/>
    </location>
    <ligand>
        <name>Mn(2+)</name>
        <dbReference type="ChEBI" id="CHEBI:29035"/>
        <label>2</label>
    </ligand>
</feature>
<dbReference type="PRINTS" id="PR00116">
    <property type="entry name" value="ARGINASE"/>
</dbReference>